<feature type="compositionally biased region" description="Acidic residues" evidence="2">
    <location>
        <begin position="40"/>
        <end position="51"/>
    </location>
</feature>
<keyword evidence="1" id="KW-0479">Metal-binding</keyword>
<keyword evidence="1" id="KW-0862">Zinc</keyword>
<dbReference type="PANTHER" id="PTHR33273:SF4">
    <property type="entry name" value="ENDONUCLEASE_EXONUCLEASE_PHOSPHATASE DOMAIN-CONTAINING PROTEIN"/>
    <property type="match status" value="1"/>
</dbReference>
<dbReference type="Gene3D" id="3.60.10.10">
    <property type="entry name" value="Endonuclease/exonuclease/phosphatase"/>
    <property type="match status" value="1"/>
</dbReference>
<feature type="domain" description="CCHC-type" evidence="3">
    <location>
        <begin position="441"/>
        <end position="455"/>
    </location>
</feature>
<feature type="compositionally biased region" description="Low complexity" evidence="2">
    <location>
        <begin position="250"/>
        <end position="270"/>
    </location>
</feature>
<dbReference type="SUPFAM" id="SSF57756">
    <property type="entry name" value="Retrovirus zinc finger-like domains"/>
    <property type="match status" value="1"/>
</dbReference>
<comment type="caution">
    <text evidence="4">The sequence shown here is derived from an EMBL/GenBank/DDBJ whole genome shotgun (WGS) entry which is preliminary data.</text>
</comment>
<dbReference type="PROSITE" id="PS50158">
    <property type="entry name" value="ZF_CCHC"/>
    <property type="match status" value="2"/>
</dbReference>
<sequence length="1258" mass="138378">SGYAGGIPSSVRVGGTPPPSGSPTATTRYSQGPYSRMSDQEWEDNSDETQDIDMMSPTSRYLVTGKLDSPLDRYAKRKGGTNPSPVSPTAPPTLEASLNQMREIVKSAERTIGRGAAEIGAPMFNALVEHLANLTKALDAVLSKEGNLVSPPTSPSKKKPKTEGAVLPVQRPAVADASTDTPCWWDRDGDAEARSAPRRRPVPKDNAGSSRPVKPTIDTEADSNMETDTEVWSKVVGRATKRKTKAKNDQVQNSSVSPPQSAKPGAAQKKPPAILIRPLAGQSYSDTVRTVRSCGLSAKDIGVNVKMRETRDGSLLLELPTSANSRSAAKTITSTISNKLGDTVGKVLQLGVNVDVEILDLDAAATAAEVLESLRAAIPESGDPATKAEREAIHDVRIWPTRSGQQIASAKMSRYAASIITKIPVGWTMCRVRPRTVLPERCFRCQEFGHNSRSCSGTDRSGACWRCGDPGHRMADCKADHDRCLACETAGLPKMINFLQINLNGNWAAEQLVSQTAIEIDADVLITSEPFARHGREDKWVFSQDRKAAVGITSRSSLVPSAKGSGIGFAWMRLEGITIYSCYWRPGSSLAEFSSFLDRLEESIRTSCDETIIVCGDFNAWSVEWGSRVTTRRGSLLSDLAWSLGLVLANRGSSPTFIRGEASSCIDITYSRGVTVSDWRVLEDDTLSDHRYLAFSADARALRPAPAATSDSSNVHPGWSIKKRDPLAFTNHVETHPWTVPRGDTREHAVDSARSLDQYLIEACDASMPRRRTGPGNKLPVHWWTVEIADLRRNVLSCRRSYQRSLRRLGNHGSGDARIRFLTARKELRLAIRTAKEKCWEELCHLAETDPWGRPYRIVMRKFGGNNSSKASLGREPAIADHLFPAAPITNWDTAPPAYTMNLFEAFDLDTDALSYELTIPPFVEAELQKACARLSAGKAGGPSGTPAELEAKMNVALEAIDGWMASHGLELAHQKSEAVMLTRKRAYTRPAFRIGGHHIELKKEIRYLGVRLDTRLTFVDHVRAAASKAMTSATALGRLMPNVKGPGQWKRRLLATVVESQLLYAASTWSDTVSSSARSVRLLVRPQRAIALRVIRAYRTVSDEAALVLAYMPPADLLAKERVRLKALYSAPPIAGAAPISRAKAKEMERAITLNQWQQRWLHSSKGQWTRRLIPDVRKWVRRVFPRIPLSYHMTQALTGHGCFQYYLNRMGRAASPLCVQCGSDVDTVEHTLLVCPYWEPFRLELSERLGSRPTVK</sequence>
<feature type="non-terminal residue" evidence="4">
    <location>
        <position position="1"/>
    </location>
</feature>
<evidence type="ECO:0000313" key="5">
    <source>
        <dbReference type="Proteomes" id="UP000478052"/>
    </source>
</evidence>
<dbReference type="GO" id="GO:0003676">
    <property type="term" value="F:nucleic acid binding"/>
    <property type="evidence" value="ECO:0007669"/>
    <property type="project" value="InterPro"/>
</dbReference>
<evidence type="ECO:0000313" key="4">
    <source>
        <dbReference type="EMBL" id="KAF0717979.1"/>
    </source>
</evidence>
<dbReference type="SUPFAM" id="SSF56219">
    <property type="entry name" value="DNase I-like"/>
    <property type="match status" value="1"/>
</dbReference>
<keyword evidence="5" id="KW-1185">Reference proteome</keyword>
<dbReference type="InterPro" id="IPR001878">
    <property type="entry name" value="Znf_CCHC"/>
</dbReference>
<dbReference type="GO" id="GO:0003964">
    <property type="term" value="F:RNA-directed DNA polymerase activity"/>
    <property type="evidence" value="ECO:0007669"/>
    <property type="project" value="UniProtKB-KW"/>
</dbReference>
<dbReference type="Pfam" id="PF00098">
    <property type="entry name" value="zf-CCHC"/>
    <property type="match status" value="1"/>
</dbReference>
<evidence type="ECO:0000256" key="1">
    <source>
        <dbReference type="PROSITE-ProRule" id="PRU00047"/>
    </source>
</evidence>
<evidence type="ECO:0000256" key="2">
    <source>
        <dbReference type="SAM" id="MobiDB-lite"/>
    </source>
</evidence>
<dbReference type="AlphaFoldDB" id="A0A6G0W0P5"/>
<dbReference type="InterPro" id="IPR005135">
    <property type="entry name" value="Endo/exonuclease/phosphatase"/>
</dbReference>
<organism evidence="4 5">
    <name type="scientific">Aphis craccivora</name>
    <name type="common">Cowpea aphid</name>
    <dbReference type="NCBI Taxonomy" id="307492"/>
    <lineage>
        <taxon>Eukaryota</taxon>
        <taxon>Metazoa</taxon>
        <taxon>Ecdysozoa</taxon>
        <taxon>Arthropoda</taxon>
        <taxon>Hexapoda</taxon>
        <taxon>Insecta</taxon>
        <taxon>Pterygota</taxon>
        <taxon>Neoptera</taxon>
        <taxon>Paraneoptera</taxon>
        <taxon>Hemiptera</taxon>
        <taxon>Sternorrhyncha</taxon>
        <taxon>Aphidomorpha</taxon>
        <taxon>Aphidoidea</taxon>
        <taxon>Aphididae</taxon>
        <taxon>Aphidini</taxon>
        <taxon>Aphis</taxon>
        <taxon>Aphis</taxon>
    </lineage>
</organism>
<feature type="compositionally biased region" description="Basic and acidic residues" evidence="2">
    <location>
        <begin position="185"/>
        <end position="195"/>
    </location>
</feature>
<dbReference type="InterPro" id="IPR036691">
    <property type="entry name" value="Endo/exonu/phosph_ase_sf"/>
</dbReference>
<feature type="compositionally biased region" description="Acidic residues" evidence="2">
    <location>
        <begin position="219"/>
        <end position="229"/>
    </location>
</feature>
<gene>
    <name evidence="4" type="ORF">FWK35_00036441</name>
</gene>
<keyword evidence="4" id="KW-0695">RNA-directed DNA polymerase</keyword>
<dbReference type="GO" id="GO:0008270">
    <property type="term" value="F:zinc ion binding"/>
    <property type="evidence" value="ECO:0007669"/>
    <property type="project" value="UniProtKB-KW"/>
</dbReference>
<feature type="region of interest" description="Disordered" evidence="2">
    <location>
        <begin position="1"/>
        <end position="93"/>
    </location>
</feature>
<dbReference type="SMART" id="SM00343">
    <property type="entry name" value="ZnF_C2HC"/>
    <property type="match status" value="2"/>
</dbReference>
<keyword evidence="1" id="KW-0863">Zinc-finger</keyword>
<name>A0A6G0W0P5_APHCR</name>
<reference evidence="4 5" key="1">
    <citation type="submission" date="2019-08" db="EMBL/GenBank/DDBJ databases">
        <title>Whole genome of Aphis craccivora.</title>
        <authorList>
            <person name="Voronova N.V."/>
            <person name="Shulinski R.S."/>
            <person name="Bandarenka Y.V."/>
            <person name="Zhorov D.G."/>
            <person name="Warner D."/>
        </authorList>
    </citation>
    <scope>NUCLEOTIDE SEQUENCE [LARGE SCALE GENOMIC DNA]</scope>
    <source>
        <strain evidence="4">180601</strain>
        <tissue evidence="4">Whole Body</tissue>
    </source>
</reference>
<feature type="region of interest" description="Disordered" evidence="2">
    <location>
        <begin position="145"/>
        <end position="270"/>
    </location>
</feature>
<dbReference type="Pfam" id="PF14529">
    <property type="entry name" value="Exo_endo_phos_2"/>
    <property type="match status" value="1"/>
</dbReference>
<accession>A0A6G0W0P5</accession>
<dbReference type="Proteomes" id="UP000478052">
    <property type="component" value="Unassembled WGS sequence"/>
</dbReference>
<proteinExistence type="predicted"/>
<feature type="non-terminal residue" evidence="4">
    <location>
        <position position="1258"/>
    </location>
</feature>
<dbReference type="CDD" id="cd09077">
    <property type="entry name" value="R1-I-EN"/>
    <property type="match status" value="1"/>
</dbReference>
<dbReference type="Gene3D" id="4.10.60.10">
    <property type="entry name" value="Zinc finger, CCHC-type"/>
    <property type="match status" value="1"/>
</dbReference>
<feature type="domain" description="CCHC-type" evidence="3">
    <location>
        <begin position="464"/>
        <end position="478"/>
    </location>
</feature>
<keyword evidence="4" id="KW-0808">Transferase</keyword>
<dbReference type="PANTHER" id="PTHR33273">
    <property type="entry name" value="DOMAIN-CONTAINING PROTEIN, PUTATIVE-RELATED"/>
    <property type="match status" value="1"/>
</dbReference>
<protein>
    <submittedName>
        <fullName evidence="4">Reverse transcriptase domain-containing protein</fullName>
    </submittedName>
</protein>
<dbReference type="EMBL" id="VUJU01009737">
    <property type="protein sequence ID" value="KAF0717979.1"/>
    <property type="molecule type" value="Genomic_DNA"/>
</dbReference>
<dbReference type="InterPro" id="IPR036875">
    <property type="entry name" value="Znf_CCHC_sf"/>
</dbReference>
<evidence type="ECO:0000259" key="3">
    <source>
        <dbReference type="PROSITE" id="PS50158"/>
    </source>
</evidence>
<dbReference type="OrthoDB" id="415822at2759"/>
<keyword evidence="4" id="KW-0548">Nucleotidyltransferase</keyword>